<dbReference type="EMBL" id="CACVAP010000102">
    <property type="protein sequence ID" value="CAA6822220.1"/>
    <property type="molecule type" value="Genomic_DNA"/>
</dbReference>
<organism evidence="2">
    <name type="scientific">uncultured Sulfurovum sp</name>
    <dbReference type="NCBI Taxonomy" id="269237"/>
    <lineage>
        <taxon>Bacteria</taxon>
        <taxon>Pseudomonadati</taxon>
        <taxon>Campylobacterota</taxon>
        <taxon>Epsilonproteobacteria</taxon>
        <taxon>Campylobacterales</taxon>
        <taxon>Sulfurovaceae</taxon>
        <taxon>Sulfurovum</taxon>
        <taxon>environmental samples</taxon>
    </lineage>
</organism>
<reference evidence="2" key="1">
    <citation type="submission" date="2020-01" db="EMBL/GenBank/DDBJ databases">
        <authorList>
            <person name="Meier V. D."/>
            <person name="Meier V D."/>
        </authorList>
    </citation>
    <scope>NUCLEOTIDE SEQUENCE</scope>
    <source>
        <strain evidence="2">HLG_WM_MAG_06</strain>
    </source>
</reference>
<dbReference type="AlphaFoldDB" id="A0A6S6TZE0"/>
<protein>
    <recommendedName>
        <fullName evidence="3">DUF5666 domain-containing protein</fullName>
    </recommendedName>
</protein>
<feature type="chain" id="PRO_5027685529" description="DUF5666 domain-containing protein" evidence="1">
    <location>
        <begin position="25"/>
        <end position="146"/>
    </location>
</feature>
<accession>A0A6S6TZE0</accession>
<proteinExistence type="predicted"/>
<feature type="signal peptide" evidence="1">
    <location>
        <begin position="1"/>
        <end position="24"/>
    </location>
</feature>
<evidence type="ECO:0008006" key="3">
    <source>
        <dbReference type="Google" id="ProtNLM"/>
    </source>
</evidence>
<evidence type="ECO:0000256" key="1">
    <source>
        <dbReference type="SAM" id="SignalP"/>
    </source>
</evidence>
<evidence type="ECO:0000313" key="2">
    <source>
        <dbReference type="EMBL" id="CAA6822220.1"/>
    </source>
</evidence>
<gene>
    <name evidence="2" type="ORF">HELGO_WM9235</name>
</gene>
<keyword evidence="1" id="KW-0732">Signal</keyword>
<name>A0A6S6TZE0_9BACT</name>
<sequence>MTMKQSFMILLTAYSLLSISTLCAKEAESNVTKIEIEEATIITIDLDLELQKIKEKSQRGKEDNVIDTVIFIEENKEIIFEGILLEKNSPVKVTVSRIIDDDEDNDEVSFSGNKYTISTLGLHDGDRIIMKDKEDKIFVNQIIRTE</sequence>